<gene>
    <name evidence="2" type="ORF">PEVE_00013342</name>
</gene>
<reference evidence="2 3" key="1">
    <citation type="submission" date="2022-05" db="EMBL/GenBank/DDBJ databases">
        <authorList>
            <consortium name="Genoscope - CEA"/>
            <person name="William W."/>
        </authorList>
    </citation>
    <scope>NUCLEOTIDE SEQUENCE [LARGE SCALE GENOMIC DNA]</scope>
</reference>
<dbReference type="InterPro" id="IPR056601">
    <property type="entry name" value="Galaxin_dom"/>
</dbReference>
<comment type="caution">
    <text evidence="2">The sequence shown here is derived from an EMBL/GenBank/DDBJ whole genome shotgun (WGS) entry which is preliminary data.</text>
</comment>
<organism evidence="2 3">
    <name type="scientific">Porites evermanni</name>
    <dbReference type="NCBI Taxonomy" id="104178"/>
    <lineage>
        <taxon>Eukaryota</taxon>
        <taxon>Metazoa</taxon>
        <taxon>Cnidaria</taxon>
        <taxon>Anthozoa</taxon>
        <taxon>Hexacorallia</taxon>
        <taxon>Scleractinia</taxon>
        <taxon>Fungiina</taxon>
        <taxon>Poritidae</taxon>
        <taxon>Porites</taxon>
    </lineage>
</organism>
<protein>
    <recommendedName>
        <fullName evidence="1">Galaxin-like repeats domain-containing protein</fullName>
    </recommendedName>
</protein>
<keyword evidence="3" id="KW-1185">Reference proteome</keyword>
<dbReference type="Pfam" id="PF24748">
    <property type="entry name" value="Galaxin_repeat"/>
    <property type="match status" value="1"/>
</dbReference>
<evidence type="ECO:0000313" key="2">
    <source>
        <dbReference type="EMBL" id="CAH3013698.1"/>
    </source>
</evidence>
<accession>A0ABN8LDY3</accession>
<proteinExistence type="predicted"/>
<dbReference type="Proteomes" id="UP001159427">
    <property type="component" value="Unassembled WGS sequence"/>
</dbReference>
<sequence length="94" mass="10181">MTTESRQRRFISARCGGKTYNPTFRMCCGGTIKSVRSGIKPACCGTQAYDGNFRICCGGTVQFRSGIRPACCGTQAYDGNFESAVVALYNLGRE</sequence>
<dbReference type="EMBL" id="CALNXI010000002">
    <property type="protein sequence ID" value="CAH3013698.1"/>
    <property type="molecule type" value="Genomic_DNA"/>
</dbReference>
<evidence type="ECO:0000313" key="3">
    <source>
        <dbReference type="Proteomes" id="UP001159427"/>
    </source>
</evidence>
<evidence type="ECO:0000259" key="1">
    <source>
        <dbReference type="Pfam" id="PF24748"/>
    </source>
</evidence>
<feature type="domain" description="Galaxin-like repeats" evidence="1">
    <location>
        <begin position="14"/>
        <end position="80"/>
    </location>
</feature>
<name>A0ABN8LDY3_9CNID</name>